<proteinExistence type="predicted"/>
<dbReference type="RefSeq" id="WP_146973968.1">
    <property type="nucleotide sequence ID" value="NZ_VOSL01000038.1"/>
</dbReference>
<protein>
    <submittedName>
        <fullName evidence="1">Uncharacterized protein</fullName>
    </submittedName>
</protein>
<organism evidence="1 2">
    <name type="scientific">Lujinxingia vulgaris</name>
    <dbReference type="NCBI Taxonomy" id="2600176"/>
    <lineage>
        <taxon>Bacteria</taxon>
        <taxon>Deltaproteobacteria</taxon>
        <taxon>Bradymonadales</taxon>
        <taxon>Lujinxingiaceae</taxon>
        <taxon>Lujinxingia</taxon>
    </lineage>
</organism>
<dbReference type="EMBL" id="VOSL01000038">
    <property type="protein sequence ID" value="TXD37962.1"/>
    <property type="molecule type" value="Genomic_DNA"/>
</dbReference>
<name>A0A5C6XBZ9_9DELT</name>
<accession>A0A5C6XBZ9</accession>
<reference evidence="1 2" key="1">
    <citation type="submission" date="2019-08" db="EMBL/GenBank/DDBJ databases">
        <title>Bradymonadales sp. TMQ2.</title>
        <authorList>
            <person name="Liang Q."/>
        </authorList>
    </citation>
    <scope>NUCLEOTIDE SEQUENCE [LARGE SCALE GENOMIC DNA]</scope>
    <source>
        <strain evidence="1 2">TMQ2</strain>
    </source>
</reference>
<evidence type="ECO:0000313" key="1">
    <source>
        <dbReference type="EMBL" id="TXD37962.1"/>
    </source>
</evidence>
<dbReference type="OrthoDB" id="7768239at2"/>
<gene>
    <name evidence="1" type="ORF">FRC96_07925</name>
</gene>
<dbReference type="Proteomes" id="UP000321046">
    <property type="component" value="Unassembled WGS sequence"/>
</dbReference>
<sequence length="307" mass="33855">MSRTTVAKPFLVPSEQSIVLEEWLAFRGMDVEPLQEHLQEWDRSLVITPGIRLALDWPQIQQDIGFSSESPAELRMWTEIETGTTGSKFVVATKDHELPPGTQGNIELRLDALNGGQLASTVTLKVMLTFQRANITPSPGSPWLSGSILWEASCQFDLDGDLRGFPVHPLAFSETFPGRGMKNAPWYVSIARSEPDAPFMSSVVVFVNTARQDVADALKNGSGPLERLLNADVVRTITTAVVNNESLGWEELEDSADGTLGAEVYRWLLHAGNEAGHDTVEEMVQFVREEPHRFGAVCHSIWGGNND</sequence>
<evidence type="ECO:0000313" key="2">
    <source>
        <dbReference type="Proteomes" id="UP000321046"/>
    </source>
</evidence>
<dbReference type="AlphaFoldDB" id="A0A5C6XBZ9"/>
<comment type="caution">
    <text evidence="1">The sequence shown here is derived from an EMBL/GenBank/DDBJ whole genome shotgun (WGS) entry which is preliminary data.</text>
</comment>